<feature type="signal peptide" evidence="3">
    <location>
        <begin position="1"/>
        <end position="20"/>
    </location>
</feature>
<evidence type="ECO:0000256" key="2">
    <source>
        <dbReference type="ARBA" id="ARBA00007639"/>
    </source>
</evidence>
<dbReference type="EMBL" id="JAAGWH010000041">
    <property type="protein sequence ID" value="NEK95382.1"/>
    <property type="molecule type" value="Genomic_DNA"/>
</dbReference>
<evidence type="ECO:0000313" key="5">
    <source>
        <dbReference type="EMBL" id="NEK95382.1"/>
    </source>
</evidence>
<dbReference type="GO" id="GO:0030288">
    <property type="term" value="C:outer membrane-bounded periplasmic space"/>
    <property type="evidence" value="ECO:0007669"/>
    <property type="project" value="TreeGrafter"/>
</dbReference>
<dbReference type="Gene3D" id="3.40.50.2300">
    <property type="match status" value="2"/>
</dbReference>
<evidence type="ECO:0000259" key="4">
    <source>
        <dbReference type="Pfam" id="PF13407"/>
    </source>
</evidence>
<protein>
    <submittedName>
        <fullName evidence="6">Autoinducer 2 ABC transporter substrate-binding protein</fullName>
    </submittedName>
</protein>
<feature type="chain" id="PRO_5038252080" evidence="3">
    <location>
        <begin position="21"/>
        <end position="347"/>
    </location>
</feature>
<feature type="domain" description="Periplasmic binding protein" evidence="4">
    <location>
        <begin position="49"/>
        <end position="302"/>
    </location>
</feature>
<comment type="subcellular location">
    <subcellularLocation>
        <location evidence="1">Cell envelope</location>
    </subcellularLocation>
</comment>
<gene>
    <name evidence="6" type="ORF">G3R41_15240</name>
    <name evidence="5" type="ORF">GCU67_14590</name>
</gene>
<reference evidence="5 7" key="1">
    <citation type="submission" date="2020-01" db="EMBL/GenBank/DDBJ databases">
        <title>the WGS Modestobacter muralis CPCC 204518.</title>
        <authorList>
            <person name="Jiang Z."/>
        </authorList>
    </citation>
    <scope>NUCLEOTIDE SEQUENCE [LARGE SCALE GENOMIC DNA]</scope>
    <source>
        <strain evidence="5 7">DSM 100205</strain>
    </source>
</reference>
<dbReference type="CDD" id="cd20001">
    <property type="entry name" value="PBP1_LsrB_Quorum_Sensing-like"/>
    <property type="match status" value="1"/>
</dbReference>
<dbReference type="InterPro" id="IPR025997">
    <property type="entry name" value="SBP_2_dom"/>
</dbReference>
<dbReference type="Proteomes" id="UP000471152">
    <property type="component" value="Unassembled WGS sequence"/>
</dbReference>
<sequence>MTRRGTAGVLASGLAVALLAGCSSVGGGSTGTAAEGGGSAAPEDLTMVTVVKLTGIAWFDRMAEGVDAYAERTGIDARVEGGDDVSPEKQIQIIQDLIAQRPSAITVVPNSPEALSNVLASARSQGIKVVSHEATGIENVDVDIEAFDNAVYGTQIMDDLGTCMGGEGKYVQFVGGLTAKTHMEWVGAAEEHQKTEFPGMTRVEDPIESTDNENAAYERAKEVLAKYPDIKGFQGSAGNDVPGIARAIEEAGLEDEVCVMGTSIPSAAAKYLETGSIDKIYFWDPALAGEAQLEIARILSTGGTIEEGTDLGIEGYDSLKKLEGYDNVFYGDASVSVDASTASQYDF</sequence>
<evidence type="ECO:0000313" key="6">
    <source>
        <dbReference type="EMBL" id="NEN52270.1"/>
    </source>
</evidence>
<dbReference type="AlphaFoldDB" id="A0A6P0H9I8"/>
<comment type="caution">
    <text evidence="6">The sequence shown here is derived from an EMBL/GenBank/DDBJ whole genome shotgun (WGS) entry which is preliminary data.</text>
</comment>
<evidence type="ECO:0000256" key="3">
    <source>
        <dbReference type="SAM" id="SignalP"/>
    </source>
</evidence>
<keyword evidence="7" id="KW-1185">Reference proteome</keyword>
<proteinExistence type="inferred from homology"/>
<dbReference type="InterPro" id="IPR050555">
    <property type="entry name" value="Bact_Solute-Bind_Prot2"/>
</dbReference>
<dbReference type="PANTHER" id="PTHR30036:SF7">
    <property type="entry name" value="ABC TRANSPORTER PERIPLASMIC-BINDING PROTEIN YPHF"/>
    <property type="match status" value="1"/>
</dbReference>
<name>A0A6P0H9I8_9ACTN</name>
<dbReference type="InterPro" id="IPR028082">
    <property type="entry name" value="Peripla_BP_I"/>
</dbReference>
<reference evidence="6 8" key="2">
    <citation type="submission" date="2020-02" db="EMBL/GenBank/DDBJ databases">
        <title>The WGS of Modestobacter muralis DSM 100205.</title>
        <authorList>
            <person name="Jiang Z."/>
        </authorList>
    </citation>
    <scope>NUCLEOTIDE SEQUENCE [LARGE SCALE GENOMIC DNA]</scope>
    <source>
        <strain evidence="6 8">DSM 100205</strain>
    </source>
</reference>
<evidence type="ECO:0000256" key="1">
    <source>
        <dbReference type="ARBA" id="ARBA00004196"/>
    </source>
</evidence>
<dbReference type="Proteomes" id="UP000468828">
    <property type="component" value="Unassembled WGS sequence"/>
</dbReference>
<dbReference type="SUPFAM" id="SSF53822">
    <property type="entry name" value="Periplasmic binding protein-like I"/>
    <property type="match status" value="1"/>
</dbReference>
<dbReference type="Pfam" id="PF13407">
    <property type="entry name" value="Peripla_BP_4"/>
    <property type="match status" value="1"/>
</dbReference>
<dbReference type="GO" id="GO:0030246">
    <property type="term" value="F:carbohydrate binding"/>
    <property type="evidence" value="ECO:0007669"/>
    <property type="project" value="TreeGrafter"/>
</dbReference>
<evidence type="ECO:0000313" key="8">
    <source>
        <dbReference type="Proteomes" id="UP000471152"/>
    </source>
</evidence>
<comment type="similarity">
    <text evidence="2">Belongs to the bacterial solute-binding protein 2 family.</text>
</comment>
<accession>A0A6P0H9I8</accession>
<keyword evidence="3" id="KW-0732">Signal</keyword>
<evidence type="ECO:0000313" key="7">
    <source>
        <dbReference type="Proteomes" id="UP000468828"/>
    </source>
</evidence>
<dbReference type="PROSITE" id="PS51257">
    <property type="entry name" value="PROKAR_LIPOPROTEIN"/>
    <property type="match status" value="1"/>
</dbReference>
<dbReference type="RefSeq" id="WP_163611949.1">
    <property type="nucleotide sequence ID" value="NZ_JAAGWB010000043.1"/>
</dbReference>
<organism evidence="6 8">
    <name type="scientific">Modestobacter muralis</name>
    <dbReference type="NCBI Taxonomy" id="1608614"/>
    <lineage>
        <taxon>Bacteria</taxon>
        <taxon>Bacillati</taxon>
        <taxon>Actinomycetota</taxon>
        <taxon>Actinomycetes</taxon>
        <taxon>Geodermatophilales</taxon>
        <taxon>Geodermatophilaceae</taxon>
        <taxon>Modestobacter</taxon>
    </lineage>
</organism>
<dbReference type="EMBL" id="JAAGWB010000043">
    <property type="protein sequence ID" value="NEN52270.1"/>
    <property type="molecule type" value="Genomic_DNA"/>
</dbReference>
<dbReference type="PANTHER" id="PTHR30036">
    <property type="entry name" value="D-XYLOSE-BINDING PERIPLASMIC PROTEIN"/>
    <property type="match status" value="1"/>
</dbReference>